<dbReference type="SUPFAM" id="SSF52540">
    <property type="entry name" value="P-loop containing nucleoside triphosphate hydrolases"/>
    <property type="match status" value="2"/>
</dbReference>
<protein>
    <submittedName>
        <fullName evidence="6">Dipeptide ABC transporter, ATP-binding protein</fullName>
    </submittedName>
</protein>
<keyword evidence="3" id="KW-0547">Nucleotide-binding</keyword>
<dbReference type="Gene3D" id="3.40.50.300">
    <property type="entry name" value="P-loop containing nucleotide triphosphate hydrolases"/>
    <property type="match status" value="2"/>
</dbReference>
<comment type="similarity">
    <text evidence="1">Belongs to the ABC transporter superfamily.</text>
</comment>
<keyword evidence="4 6" id="KW-0067">ATP-binding</keyword>
<sequence>MDYAMYLTHAANDTHRTIIKGANTMSHTAMPQIKLAVEDLRVEFSHAGKVTAAVRDVSFSLGREKLAIVGESGSGKSTVGRSLLRLHPATARVTAKTLRFGDIDLLECNEKQMQSIRGRRMSMIMQDPKYSLNPVIKVGEQIAEAYLAHHRVSKKEARERTLDMLAKVHIREPARVYELYPHEVSGGMGQRIMIAMMVITDPQVIIADEPTSALDVSVRRQVLNVLEELVSERDLGLIFISHDLNMVRHFCDRVLVMYAGRVVESLNASELDQARHPYTKPPCPAWTTRVPACRFCNAIPFGSLTENAPMAMITVDSLNLSFGTGPALNQVLRDVNLQVEQGQSFGLVGESGSGKTTVLRCLAGQYHHWSGALSVASQTVQRKLDASHYRTVQMVFQDPYASLHPRHTIDAALKEPLSIHRIGDRDRRVCEVLNKVGLNESFRFRYPHQLSGGQRQRVAIARALILEPRVLLLDEPTSALDVSVQAEILNLLADLRRQQGLTYLMVTHDLGVVAHLCDRVAVMQQGQVVETLDSSQLINNQARHEYSRLLIQASRDMDLRPTG</sequence>
<name>A0A3M3FP67_PSESG</name>
<evidence type="ECO:0000259" key="5">
    <source>
        <dbReference type="PROSITE" id="PS50893"/>
    </source>
</evidence>
<dbReference type="InterPro" id="IPR003593">
    <property type="entry name" value="AAA+_ATPase"/>
</dbReference>
<dbReference type="SMART" id="SM00382">
    <property type="entry name" value="AAA"/>
    <property type="match status" value="2"/>
</dbReference>
<dbReference type="EMBL" id="RBOM01000165">
    <property type="protein sequence ID" value="RMM63683.1"/>
    <property type="molecule type" value="Genomic_DNA"/>
</dbReference>
<keyword evidence="2" id="KW-0813">Transport</keyword>
<dbReference type="CDD" id="cd03257">
    <property type="entry name" value="ABC_NikE_OppD_transporters"/>
    <property type="match status" value="2"/>
</dbReference>
<evidence type="ECO:0000256" key="2">
    <source>
        <dbReference type="ARBA" id="ARBA00022448"/>
    </source>
</evidence>
<evidence type="ECO:0000256" key="3">
    <source>
        <dbReference type="ARBA" id="ARBA00022741"/>
    </source>
</evidence>
<dbReference type="PROSITE" id="PS50893">
    <property type="entry name" value="ABC_TRANSPORTER_2"/>
    <property type="match status" value="2"/>
</dbReference>
<organism evidence="6 7">
    <name type="scientific">Pseudomonas savastanoi pv. glycinea</name>
    <name type="common">Pseudomonas syringae pv. glycinea</name>
    <dbReference type="NCBI Taxonomy" id="318"/>
    <lineage>
        <taxon>Bacteria</taxon>
        <taxon>Pseudomonadati</taxon>
        <taxon>Pseudomonadota</taxon>
        <taxon>Gammaproteobacteria</taxon>
        <taxon>Pseudomonadales</taxon>
        <taxon>Pseudomonadaceae</taxon>
        <taxon>Pseudomonas</taxon>
    </lineage>
</organism>
<feature type="domain" description="ABC transporter" evidence="5">
    <location>
        <begin position="35"/>
        <end position="284"/>
    </location>
</feature>
<dbReference type="PANTHER" id="PTHR43776">
    <property type="entry name" value="TRANSPORT ATP-BINDING PROTEIN"/>
    <property type="match status" value="1"/>
</dbReference>
<dbReference type="Proteomes" id="UP000279057">
    <property type="component" value="Unassembled WGS sequence"/>
</dbReference>
<accession>A0A3M3FP67</accession>
<evidence type="ECO:0000256" key="1">
    <source>
        <dbReference type="ARBA" id="ARBA00005417"/>
    </source>
</evidence>
<dbReference type="InterPro" id="IPR003439">
    <property type="entry name" value="ABC_transporter-like_ATP-bd"/>
</dbReference>
<feature type="domain" description="ABC transporter" evidence="5">
    <location>
        <begin position="315"/>
        <end position="550"/>
    </location>
</feature>
<evidence type="ECO:0000313" key="7">
    <source>
        <dbReference type="Proteomes" id="UP000279057"/>
    </source>
</evidence>
<dbReference type="GO" id="GO:0016887">
    <property type="term" value="F:ATP hydrolysis activity"/>
    <property type="evidence" value="ECO:0007669"/>
    <property type="project" value="InterPro"/>
</dbReference>
<gene>
    <name evidence="6" type="ORF">ALQ74_05363</name>
</gene>
<dbReference type="NCBIfam" id="NF008453">
    <property type="entry name" value="PRK11308.1"/>
    <property type="match status" value="2"/>
</dbReference>
<dbReference type="GO" id="GO:0055085">
    <property type="term" value="P:transmembrane transport"/>
    <property type="evidence" value="ECO:0007669"/>
    <property type="project" value="UniProtKB-ARBA"/>
</dbReference>
<evidence type="ECO:0000256" key="4">
    <source>
        <dbReference type="ARBA" id="ARBA00022840"/>
    </source>
</evidence>
<proteinExistence type="inferred from homology"/>
<dbReference type="Pfam" id="PF00005">
    <property type="entry name" value="ABC_tran"/>
    <property type="match status" value="2"/>
</dbReference>
<dbReference type="AlphaFoldDB" id="A0A3M3FP67"/>
<comment type="caution">
    <text evidence="6">The sequence shown here is derived from an EMBL/GenBank/DDBJ whole genome shotgun (WGS) entry which is preliminary data.</text>
</comment>
<evidence type="ECO:0000313" key="6">
    <source>
        <dbReference type="EMBL" id="RMM63683.1"/>
    </source>
</evidence>
<dbReference type="PANTHER" id="PTHR43776:SF7">
    <property type="entry name" value="D,D-DIPEPTIDE TRANSPORT ATP-BINDING PROTEIN DDPF-RELATED"/>
    <property type="match status" value="1"/>
</dbReference>
<dbReference type="InterPro" id="IPR027417">
    <property type="entry name" value="P-loop_NTPase"/>
</dbReference>
<reference evidence="6 7" key="1">
    <citation type="submission" date="2018-08" db="EMBL/GenBank/DDBJ databases">
        <title>Recombination of ecologically and evolutionarily significant loci maintains genetic cohesion in the Pseudomonas syringae species complex.</title>
        <authorList>
            <person name="Dillon M."/>
            <person name="Thakur S."/>
            <person name="Almeida R.N.D."/>
            <person name="Weir B.S."/>
            <person name="Guttman D.S."/>
        </authorList>
    </citation>
    <scope>NUCLEOTIDE SEQUENCE [LARGE SCALE GENOMIC DNA]</scope>
    <source>
        <strain evidence="6 7">ICMP 4332</strain>
    </source>
</reference>
<dbReference type="PROSITE" id="PS00211">
    <property type="entry name" value="ABC_TRANSPORTER_1"/>
    <property type="match status" value="1"/>
</dbReference>
<dbReference type="InterPro" id="IPR017871">
    <property type="entry name" value="ABC_transporter-like_CS"/>
</dbReference>
<dbReference type="GO" id="GO:0005524">
    <property type="term" value="F:ATP binding"/>
    <property type="evidence" value="ECO:0007669"/>
    <property type="project" value="UniProtKB-KW"/>
</dbReference>
<dbReference type="InterPro" id="IPR050319">
    <property type="entry name" value="ABC_transp_ATP-bind"/>
</dbReference>